<sequence length="186" mass="21064">MLSQETRTEIAVMVRYGFYGHGQLVEIFTEEMYAPGELDPKEVVVAIDAQFAEYELEKLQYPDVTDCDRLDTAFSLMSEQGIIAIQNAGYTQSDGYDDVRDFYARCRDQDSILGYCFYHGQDLERAVLGQGLYFAFGPIQPADEQTVGVEVGNIVRSSLEQAGLSVNWDGTFEKRLSVPKLVWQKR</sequence>
<dbReference type="AlphaFoldDB" id="A0A2S8FQ10"/>
<protein>
    <recommendedName>
        <fullName evidence="1">DUF6891 domain-containing protein</fullName>
    </recommendedName>
</protein>
<dbReference type="OrthoDB" id="5515732at2"/>
<feature type="domain" description="DUF6891" evidence="1">
    <location>
        <begin position="4"/>
        <end position="186"/>
    </location>
</feature>
<dbReference type="InterPro" id="IPR054186">
    <property type="entry name" value="DUF6891"/>
</dbReference>
<organism evidence="2 3">
    <name type="scientific">Blastopirellula marina</name>
    <dbReference type="NCBI Taxonomy" id="124"/>
    <lineage>
        <taxon>Bacteria</taxon>
        <taxon>Pseudomonadati</taxon>
        <taxon>Planctomycetota</taxon>
        <taxon>Planctomycetia</taxon>
        <taxon>Pirellulales</taxon>
        <taxon>Pirellulaceae</taxon>
        <taxon>Blastopirellula</taxon>
    </lineage>
</organism>
<gene>
    <name evidence="2" type="ORF">C5Y83_11980</name>
</gene>
<evidence type="ECO:0000259" key="1">
    <source>
        <dbReference type="Pfam" id="PF21831"/>
    </source>
</evidence>
<evidence type="ECO:0000313" key="3">
    <source>
        <dbReference type="Proteomes" id="UP000238322"/>
    </source>
</evidence>
<name>A0A2S8FQ10_9BACT</name>
<proteinExistence type="predicted"/>
<dbReference type="Pfam" id="PF21831">
    <property type="entry name" value="DUF6891"/>
    <property type="match status" value="1"/>
</dbReference>
<dbReference type="Proteomes" id="UP000238322">
    <property type="component" value="Unassembled WGS sequence"/>
</dbReference>
<dbReference type="RefSeq" id="WP_105329976.1">
    <property type="nucleotide sequence ID" value="NZ_PUHY01000010.1"/>
</dbReference>
<dbReference type="EMBL" id="PUHY01000010">
    <property type="protein sequence ID" value="PQO34247.1"/>
    <property type="molecule type" value="Genomic_DNA"/>
</dbReference>
<reference evidence="2 3" key="1">
    <citation type="submission" date="2018-02" db="EMBL/GenBank/DDBJ databases">
        <title>Comparative genomes isolates from brazilian mangrove.</title>
        <authorList>
            <person name="Araujo J.E."/>
            <person name="Taketani R.G."/>
            <person name="Silva M.C.P."/>
            <person name="Loureco M.V."/>
            <person name="Andreote F.D."/>
        </authorList>
    </citation>
    <scope>NUCLEOTIDE SEQUENCE [LARGE SCALE GENOMIC DNA]</scope>
    <source>
        <strain evidence="2 3">Hex-1 MGV</strain>
    </source>
</reference>
<accession>A0A2S8FQ10</accession>
<comment type="caution">
    <text evidence="2">The sequence shown here is derived from an EMBL/GenBank/DDBJ whole genome shotgun (WGS) entry which is preliminary data.</text>
</comment>
<evidence type="ECO:0000313" key="2">
    <source>
        <dbReference type="EMBL" id="PQO34247.1"/>
    </source>
</evidence>